<dbReference type="SUPFAM" id="SSF53822">
    <property type="entry name" value="Periplasmic binding protein-like I"/>
    <property type="match status" value="1"/>
</dbReference>
<proteinExistence type="predicted"/>
<dbReference type="SMART" id="SM00354">
    <property type="entry name" value="HTH_LACI"/>
    <property type="match status" value="1"/>
</dbReference>
<evidence type="ECO:0000313" key="6">
    <source>
        <dbReference type="Proteomes" id="UP000036426"/>
    </source>
</evidence>
<keyword evidence="6" id="KW-1185">Reference proteome</keyword>
<evidence type="ECO:0000313" key="5">
    <source>
        <dbReference type="EMBL" id="KLV00014.1"/>
    </source>
</evidence>
<dbReference type="PRINTS" id="PR00036">
    <property type="entry name" value="HTHLACI"/>
</dbReference>
<dbReference type="GO" id="GO:0003700">
    <property type="term" value="F:DNA-binding transcription factor activity"/>
    <property type="evidence" value="ECO:0007669"/>
    <property type="project" value="TreeGrafter"/>
</dbReference>
<evidence type="ECO:0000256" key="2">
    <source>
        <dbReference type="ARBA" id="ARBA00023125"/>
    </source>
</evidence>
<dbReference type="PANTHER" id="PTHR30146">
    <property type="entry name" value="LACI-RELATED TRANSCRIPTIONAL REPRESSOR"/>
    <property type="match status" value="1"/>
</dbReference>
<dbReference type="GO" id="GO:0000976">
    <property type="term" value="F:transcription cis-regulatory region binding"/>
    <property type="evidence" value="ECO:0007669"/>
    <property type="project" value="TreeGrafter"/>
</dbReference>
<dbReference type="AlphaFoldDB" id="A0A0J1GKL9"/>
<evidence type="ECO:0000256" key="3">
    <source>
        <dbReference type="ARBA" id="ARBA00023163"/>
    </source>
</evidence>
<dbReference type="SUPFAM" id="SSF47413">
    <property type="entry name" value="lambda repressor-like DNA-binding domains"/>
    <property type="match status" value="1"/>
</dbReference>
<gene>
    <name evidence="5" type="ORF">ABT58_13520</name>
</gene>
<dbReference type="PROSITE" id="PS00356">
    <property type="entry name" value="HTH_LACI_1"/>
    <property type="match status" value="1"/>
</dbReference>
<dbReference type="PROSITE" id="PS50932">
    <property type="entry name" value="HTH_LACI_2"/>
    <property type="match status" value="1"/>
</dbReference>
<dbReference type="CDD" id="cd06270">
    <property type="entry name" value="PBP1_GalS-like"/>
    <property type="match status" value="1"/>
</dbReference>
<protein>
    <submittedName>
        <fullName evidence="5">LacI family transcriptional regulator</fullName>
    </submittedName>
</protein>
<dbReference type="PANTHER" id="PTHR30146:SF107">
    <property type="entry name" value="TRANSCRIPTIONAL REGULATOR"/>
    <property type="match status" value="1"/>
</dbReference>
<dbReference type="RefSeq" id="WP_047874953.1">
    <property type="nucleotide sequence ID" value="NZ_BMYC01000008.1"/>
</dbReference>
<dbReference type="OrthoDB" id="9798934at2"/>
<reference evidence="5 6" key="1">
    <citation type="submission" date="2015-05" db="EMBL/GenBank/DDBJ databases">
        <title>Photobacterium galathea sp. nov.</title>
        <authorList>
            <person name="Machado H."/>
            <person name="Gram L."/>
        </authorList>
    </citation>
    <scope>NUCLEOTIDE SEQUENCE [LARGE SCALE GENOMIC DNA]</scope>
    <source>
        <strain evidence="5 6">DSM 25995</strain>
    </source>
</reference>
<dbReference type="PATRIC" id="fig|754436.4.peg.2873"/>
<dbReference type="Gene3D" id="1.10.260.40">
    <property type="entry name" value="lambda repressor-like DNA-binding domains"/>
    <property type="match status" value="1"/>
</dbReference>
<feature type="domain" description="HTH lacI-type" evidence="4">
    <location>
        <begin position="2"/>
        <end position="56"/>
    </location>
</feature>
<evidence type="ECO:0000256" key="1">
    <source>
        <dbReference type="ARBA" id="ARBA00023015"/>
    </source>
</evidence>
<keyword evidence="2" id="KW-0238">DNA-binding</keyword>
<evidence type="ECO:0000259" key="4">
    <source>
        <dbReference type="PROSITE" id="PS50932"/>
    </source>
</evidence>
<keyword evidence="1" id="KW-0805">Transcription regulation</keyword>
<organism evidence="5 6">
    <name type="scientific">Photobacterium aphoticum</name>
    <dbReference type="NCBI Taxonomy" id="754436"/>
    <lineage>
        <taxon>Bacteria</taxon>
        <taxon>Pseudomonadati</taxon>
        <taxon>Pseudomonadota</taxon>
        <taxon>Gammaproteobacteria</taxon>
        <taxon>Vibrionales</taxon>
        <taxon>Vibrionaceae</taxon>
        <taxon>Photobacterium</taxon>
    </lineage>
</organism>
<dbReference type="InterPro" id="IPR001761">
    <property type="entry name" value="Peripla_BP/Lac1_sug-bd_dom"/>
</dbReference>
<name>A0A0J1GKL9_9GAMM</name>
<accession>A0A0J1GKL9</accession>
<dbReference type="Proteomes" id="UP000036426">
    <property type="component" value="Unassembled WGS sequence"/>
</dbReference>
<dbReference type="CDD" id="cd01392">
    <property type="entry name" value="HTH_LacI"/>
    <property type="match status" value="1"/>
</dbReference>
<dbReference type="Gene3D" id="3.40.50.2300">
    <property type="match status" value="2"/>
</dbReference>
<dbReference type="EMBL" id="LDOV01000025">
    <property type="protein sequence ID" value="KLV00014.1"/>
    <property type="molecule type" value="Genomic_DNA"/>
</dbReference>
<dbReference type="InterPro" id="IPR000843">
    <property type="entry name" value="HTH_LacI"/>
</dbReference>
<keyword evidence="3" id="KW-0804">Transcription</keyword>
<comment type="caution">
    <text evidence="5">The sequence shown here is derived from an EMBL/GenBank/DDBJ whole genome shotgun (WGS) entry which is preliminary data.</text>
</comment>
<dbReference type="InterPro" id="IPR028082">
    <property type="entry name" value="Peripla_BP_I"/>
</dbReference>
<sequence length="331" mass="36330">MTTINDVAKAAGVSTATVSRVINQSPNVMPDTIAKVEAVMQAMGYQVKGNRRLNINQGHDTLGLIVSRFNSPFYGLLTQGVEKVARKHQRKVIVASGDYDAACEEDAIQFMVSKGCRNIVIHSKAMSNDALIRHAEQLPGLIVVNRHVPEIESQCVWLDNSEGTYKATCHLIELGHRRIAYLSCEMEVDDKVDRFDGYRRALEEAGIEVNPDWIEEVPFGEPGGALAATNLLNKGLPVTAMVAFNDFYAAAAMQVFKEHGVAIPEQLSIVGFDDVLPQCYFSPKLTTIRSPIESMAMNAARLSLEGTDSSLSRVFHPLLIKRDSAVVPQTD</sequence>
<dbReference type="Pfam" id="PF00356">
    <property type="entry name" value="LacI"/>
    <property type="match status" value="1"/>
</dbReference>
<dbReference type="Pfam" id="PF00532">
    <property type="entry name" value="Peripla_BP_1"/>
    <property type="match status" value="1"/>
</dbReference>
<dbReference type="InterPro" id="IPR010982">
    <property type="entry name" value="Lambda_DNA-bd_dom_sf"/>
</dbReference>